<accession>X0U5H7</accession>
<sequence>ADMEMFYSYEDWERCLIEDLRPPDIFEGWMAGGPSPQLPFFLSSSESAFLRQNFRVSSLWELFSLELTEEDLAKLEEGLSEETYSLFLQNIFGPLMAPQPPRQPGFGPNSLGLITFIEARYESVVKQLNGEQPSNSGHGMGNGGDMWLADIFSF</sequence>
<feature type="non-terminal residue" evidence="1">
    <location>
        <position position="1"/>
    </location>
</feature>
<gene>
    <name evidence="1" type="ORF">S01H1_23093</name>
</gene>
<name>X0U5H7_9ZZZZ</name>
<reference evidence="1" key="1">
    <citation type="journal article" date="2014" name="Front. Microbiol.">
        <title>High frequency of phylogenetically diverse reductive dehalogenase-homologous genes in deep subseafloor sedimentary metagenomes.</title>
        <authorList>
            <person name="Kawai M."/>
            <person name="Futagami T."/>
            <person name="Toyoda A."/>
            <person name="Takaki Y."/>
            <person name="Nishi S."/>
            <person name="Hori S."/>
            <person name="Arai W."/>
            <person name="Tsubouchi T."/>
            <person name="Morono Y."/>
            <person name="Uchiyama I."/>
            <person name="Ito T."/>
            <person name="Fujiyama A."/>
            <person name="Inagaki F."/>
            <person name="Takami H."/>
        </authorList>
    </citation>
    <scope>NUCLEOTIDE SEQUENCE</scope>
    <source>
        <strain evidence="1">Expedition CK06-06</strain>
    </source>
</reference>
<proteinExistence type="predicted"/>
<protein>
    <submittedName>
        <fullName evidence="1">Uncharacterized protein</fullName>
    </submittedName>
</protein>
<evidence type="ECO:0000313" key="1">
    <source>
        <dbReference type="EMBL" id="GAF94596.1"/>
    </source>
</evidence>
<dbReference type="AlphaFoldDB" id="X0U5H7"/>
<dbReference type="EMBL" id="BARS01013215">
    <property type="protein sequence ID" value="GAF94596.1"/>
    <property type="molecule type" value="Genomic_DNA"/>
</dbReference>
<organism evidence="1">
    <name type="scientific">marine sediment metagenome</name>
    <dbReference type="NCBI Taxonomy" id="412755"/>
    <lineage>
        <taxon>unclassified sequences</taxon>
        <taxon>metagenomes</taxon>
        <taxon>ecological metagenomes</taxon>
    </lineage>
</organism>
<comment type="caution">
    <text evidence="1">The sequence shown here is derived from an EMBL/GenBank/DDBJ whole genome shotgun (WGS) entry which is preliminary data.</text>
</comment>